<name>A0A9W4WTI0_9GLOM</name>
<dbReference type="InterPro" id="IPR032675">
    <property type="entry name" value="LRR_dom_sf"/>
</dbReference>
<dbReference type="Pfam" id="PF13516">
    <property type="entry name" value="LRR_6"/>
    <property type="match status" value="1"/>
</dbReference>
<accession>A0A9W4WTI0</accession>
<sequence length="195" mass="22553">MCEMHKPAYVSNTTHLEITFYHSLSDKKIKSIVKTFPNIIHLDFKDSLGFSDKSLFVIAESYPNLRYINLWDVQITDKGNCYNLQEFYFAEAHWITDRSINTSMLMRRCFNIEYLDFSRVMALQNDVLIIAIIKRSLNLRHLEIGHNDIGNEVIEALAYTCHKLDKAKQVSLNQDQESIPKELSDTGCSASEKIP</sequence>
<dbReference type="AlphaFoldDB" id="A0A9W4WTI0"/>
<comment type="caution">
    <text evidence="2">The sequence shown here is derived from an EMBL/GenBank/DDBJ whole genome shotgun (WGS) entry which is preliminary data.</text>
</comment>
<evidence type="ECO:0000313" key="3">
    <source>
        <dbReference type="Proteomes" id="UP001153678"/>
    </source>
</evidence>
<evidence type="ECO:0000256" key="1">
    <source>
        <dbReference type="SAM" id="MobiDB-lite"/>
    </source>
</evidence>
<dbReference type="PANTHER" id="PTHR13318:SF190">
    <property type="entry name" value="PARTNER OF PAIRED, ISOFORM B"/>
    <property type="match status" value="1"/>
</dbReference>
<keyword evidence="3" id="KW-1185">Reference proteome</keyword>
<dbReference type="GO" id="GO:0031146">
    <property type="term" value="P:SCF-dependent proteasomal ubiquitin-dependent protein catabolic process"/>
    <property type="evidence" value="ECO:0007669"/>
    <property type="project" value="TreeGrafter"/>
</dbReference>
<organism evidence="2 3">
    <name type="scientific">Funneliformis geosporum</name>
    <dbReference type="NCBI Taxonomy" id="1117311"/>
    <lineage>
        <taxon>Eukaryota</taxon>
        <taxon>Fungi</taxon>
        <taxon>Fungi incertae sedis</taxon>
        <taxon>Mucoromycota</taxon>
        <taxon>Glomeromycotina</taxon>
        <taxon>Glomeromycetes</taxon>
        <taxon>Glomerales</taxon>
        <taxon>Glomeraceae</taxon>
        <taxon>Funneliformis</taxon>
    </lineage>
</organism>
<dbReference type="Gene3D" id="3.80.10.10">
    <property type="entry name" value="Ribonuclease Inhibitor"/>
    <property type="match status" value="2"/>
</dbReference>
<dbReference type="Proteomes" id="UP001153678">
    <property type="component" value="Unassembled WGS sequence"/>
</dbReference>
<reference evidence="2" key="1">
    <citation type="submission" date="2022-08" db="EMBL/GenBank/DDBJ databases">
        <authorList>
            <person name="Kallberg Y."/>
            <person name="Tangrot J."/>
            <person name="Rosling A."/>
        </authorList>
    </citation>
    <scope>NUCLEOTIDE SEQUENCE</scope>
    <source>
        <strain evidence="2">Wild A</strain>
    </source>
</reference>
<evidence type="ECO:0000313" key="2">
    <source>
        <dbReference type="EMBL" id="CAI2185800.1"/>
    </source>
</evidence>
<dbReference type="GO" id="GO:0019005">
    <property type="term" value="C:SCF ubiquitin ligase complex"/>
    <property type="evidence" value="ECO:0007669"/>
    <property type="project" value="TreeGrafter"/>
</dbReference>
<gene>
    <name evidence="2" type="ORF">FWILDA_LOCUS12258</name>
</gene>
<feature type="non-terminal residue" evidence="2">
    <location>
        <position position="195"/>
    </location>
</feature>
<feature type="region of interest" description="Disordered" evidence="1">
    <location>
        <begin position="175"/>
        <end position="195"/>
    </location>
</feature>
<dbReference type="PANTHER" id="PTHR13318">
    <property type="entry name" value="PARTNER OF PAIRED, ISOFORM B-RELATED"/>
    <property type="match status" value="1"/>
</dbReference>
<dbReference type="EMBL" id="CAMKVN010003868">
    <property type="protein sequence ID" value="CAI2185800.1"/>
    <property type="molecule type" value="Genomic_DNA"/>
</dbReference>
<dbReference type="SUPFAM" id="SSF52047">
    <property type="entry name" value="RNI-like"/>
    <property type="match status" value="1"/>
</dbReference>
<proteinExistence type="predicted"/>
<dbReference type="InterPro" id="IPR001611">
    <property type="entry name" value="Leu-rich_rpt"/>
</dbReference>
<protein>
    <submittedName>
        <fullName evidence="2">9162_t:CDS:1</fullName>
    </submittedName>
</protein>
<dbReference type="OrthoDB" id="550575at2759"/>